<keyword evidence="2" id="KW-1185">Reference proteome</keyword>
<evidence type="ECO:0000313" key="1">
    <source>
        <dbReference type="EMBL" id="KAK0443998.1"/>
    </source>
</evidence>
<dbReference type="SUPFAM" id="SSF48403">
    <property type="entry name" value="Ankyrin repeat"/>
    <property type="match status" value="1"/>
</dbReference>
<sequence length="565" mass="63683">MSPHVHLRTTFSFAFDHNHLTLCPLYTMVNLSELVVDFEVNPHDECPEVLQTISMEVVQPGNSGGRIASLDGFIISRGRCGDGFHSILDEESDELHRFSVALFDKYGKVKSHIVSEGFRSGTRCWGRELNVGKIIYVVDVTVHKDRRQGIGSFVLQKLFESEYVQDEDIVISWPVSRDASNDILVAFFRKNGFRRIGRTNFLGYSPNPNHPSRRILPGNDVESLEDKFPESPSIPSNELIARGLDVINEERWKKYPLHYAIVNKDTPDITTVIQSFYDKDPASIHVPDDRGFLPVFVAARAQNVHALNKLIELGVAEDLNNTNNAEGVTPLESVLDSMQSTREFCEAMLGTWPGNSEKDIKIVRILKTAMELPEDSDGQLPFGCTCGQCSGGWLSPRMRFALQVQAAFYMDTLPMDLSSFTRGEALDASEEMIGCGTTAYLPPALQRNMFKSFYRGFTTIFEVIYKILKNDSQIPKLQDIERDAVFEWGTSFYLSKGGRVEYALDAVTAIAKEQSNLGDGTFYETFGEDEGFVRLPECVNDEEFEMVRVMLGLDPRKCWGPFYLD</sequence>
<dbReference type="Proteomes" id="UP001175211">
    <property type="component" value="Unassembled WGS sequence"/>
</dbReference>
<dbReference type="EMBL" id="JAUEPS010000056">
    <property type="protein sequence ID" value="KAK0443998.1"/>
    <property type="molecule type" value="Genomic_DNA"/>
</dbReference>
<dbReference type="GeneID" id="85348893"/>
<name>A0AA39JP43_ARMTA</name>
<organism evidence="1 2">
    <name type="scientific">Armillaria tabescens</name>
    <name type="common">Ringless honey mushroom</name>
    <name type="synonym">Agaricus tabescens</name>
    <dbReference type="NCBI Taxonomy" id="1929756"/>
    <lineage>
        <taxon>Eukaryota</taxon>
        <taxon>Fungi</taxon>
        <taxon>Dikarya</taxon>
        <taxon>Basidiomycota</taxon>
        <taxon>Agaricomycotina</taxon>
        <taxon>Agaricomycetes</taxon>
        <taxon>Agaricomycetidae</taxon>
        <taxon>Agaricales</taxon>
        <taxon>Marasmiineae</taxon>
        <taxon>Physalacriaceae</taxon>
        <taxon>Desarmillaria</taxon>
    </lineage>
</organism>
<reference evidence="1" key="1">
    <citation type="submission" date="2023-06" db="EMBL/GenBank/DDBJ databases">
        <authorList>
            <consortium name="Lawrence Berkeley National Laboratory"/>
            <person name="Ahrendt S."/>
            <person name="Sahu N."/>
            <person name="Indic B."/>
            <person name="Wong-Bajracharya J."/>
            <person name="Merenyi Z."/>
            <person name="Ke H.-M."/>
            <person name="Monk M."/>
            <person name="Kocsube S."/>
            <person name="Drula E."/>
            <person name="Lipzen A."/>
            <person name="Balint B."/>
            <person name="Henrissat B."/>
            <person name="Andreopoulos B."/>
            <person name="Martin F.M."/>
            <person name="Harder C.B."/>
            <person name="Rigling D."/>
            <person name="Ford K.L."/>
            <person name="Foster G.D."/>
            <person name="Pangilinan J."/>
            <person name="Papanicolaou A."/>
            <person name="Barry K."/>
            <person name="LaButti K."/>
            <person name="Viragh M."/>
            <person name="Koriabine M."/>
            <person name="Yan M."/>
            <person name="Riley R."/>
            <person name="Champramary S."/>
            <person name="Plett K.L."/>
            <person name="Tsai I.J."/>
            <person name="Slot J."/>
            <person name="Sipos G."/>
            <person name="Plett J."/>
            <person name="Nagy L.G."/>
            <person name="Grigoriev I.V."/>
        </authorList>
    </citation>
    <scope>NUCLEOTIDE SEQUENCE</scope>
    <source>
        <strain evidence="1">CCBAS 213</strain>
    </source>
</reference>
<dbReference type="InterPro" id="IPR036770">
    <property type="entry name" value="Ankyrin_rpt-contain_sf"/>
</dbReference>
<accession>A0AA39JP43</accession>
<dbReference type="Gene3D" id="1.25.40.20">
    <property type="entry name" value="Ankyrin repeat-containing domain"/>
    <property type="match status" value="1"/>
</dbReference>
<gene>
    <name evidence="1" type="ORF">EV420DRAFT_1019301</name>
</gene>
<dbReference type="RefSeq" id="XP_060324965.1">
    <property type="nucleotide sequence ID" value="XM_060465345.1"/>
</dbReference>
<protein>
    <submittedName>
        <fullName evidence="1">Ankyrin repeat family protein</fullName>
    </submittedName>
</protein>
<comment type="caution">
    <text evidence="1">The sequence shown here is derived from an EMBL/GenBank/DDBJ whole genome shotgun (WGS) entry which is preliminary data.</text>
</comment>
<evidence type="ECO:0000313" key="2">
    <source>
        <dbReference type="Proteomes" id="UP001175211"/>
    </source>
</evidence>
<dbReference type="SUPFAM" id="SSF55729">
    <property type="entry name" value="Acyl-CoA N-acyltransferases (Nat)"/>
    <property type="match status" value="1"/>
</dbReference>
<dbReference type="InterPro" id="IPR016181">
    <property type="entry name" value="Acyl_CoA_acyltransferase"/>
</dbReference>
<dbReference type="AlphaFoldDB" id="A0AA39JP43"/>
<dbReference type="Gene3D" id="3.40.630.30">
    <property type="match status" value="1"/>
</dbReference>
<proteinExistence type="predicted"/>